<gene>
    <name evidence="3" type="ORF">A2V71_04825</name>
</gene>
<organism evidence="3 4">
    <name type="scientific">Candidatus Berkelbacteria bacterium RBG_13_40_8</name>
    <dbReference type="NCBI Taxonomy" id="1797467"/>
    <lineage>
        <taxon>Bacteria</taxon>
        <taxon>Candidatus Berkelbacteria</taxon>
    </lineage>
</organism>
<comment type="caution">
    <text evidence="3">The sequence shown here is derived from an EMBL/GenBank/DDBJ whole genome shotgun (WGS) entry which is preliminary data.</text>
</comment>
<evidence type="ECO:0000313" key="3">
    <source>
        <dbReference type="EMBL" id="OGD56423.1"/>
    </source>
</evidence>
<evidence type="ECO:0000259" key="2">
    <source>
        <dbReference type="PROSITE" id="PS50853"/>
    </source>
</evidence>
<dbReference type="Gene3D" id="2.60.40.10">
    <property type="entry name" value="Immunoglobulins"/>
    <property type="match status" value="2"/>
</dbReference>
<proteinExistence type="predicted"/>
<reference evidence="3 4" key="1">
    <citation type="journal article" date="2016" name="Nat. Commun.">
        <title>Thousands of microbial genomes shed light on interconnected biogeochemical processes in an aquifer system.</title>
        <authorList>
            <person name="Anantharaman K."/>
            <person name="Brown C.T."/>
            <person name="Hug L.A."/>
            <person name="Sharon I."/>
            <person name="Castelle C.J."/>
            <person name="Probst A.J."/>
            <person name="Thomas B.C."/>
            <person name="Singh A."/>
            <person name="Wilkins M.J."/>
            <person name="Karaoz U."/>
            <person name="Brodie E.L."/>
            <person name="Williams K.H."/>
            <person name="Hubbard S.S."/>
            <person name="Banfield J.F."/>
        </authorList>
    </citation>
    <scope>NUCLEOTIDE SEQUENCE [LARGE SCALE GENOMIC DNA]</scope>
</reference>
<name>A0A1F5DMQ6_9BACT</name>
<sequence>MAGTAIAPSTSGYKEFAFENDERIILQPGEGVAFYQEAAGDADFRVKVLFEWEEVASGSTPSSQGEYLISTGPINGDLNANYVYSSLFNPSGSNKNYVVKRIEIRTNRIGAATAPSYIPTTIRKTTVSSGGTSVIQADVPKKHAGTATTTAQINHTGPAVTFAGVADSRLLGVTVPGLVNQYGDYENVIVYQDELILKQGEGLALYQEAASGDANLRFRMSVEWSESNAGVSNQNPNDPSSLTQKTSPGGTSITESAWTTDNTPDLGFTISDPDAGDTVKHQVQVDGTSSSFTNLVLDYTHSTLSANPTTFAYTIGQAGGTYAVGSQGMTLSDSATGYWWRVKAIDNGGLSSSYVEFGVAGTMDLKVDATAPTGGSVTNDANTGSLTQLSATWNSFDATVSGLLKYQYAVGTTTGGSDIKTWTDNGTSTSATASSLNLKTSVDYYFSVKAFDNAGNTGSAVSASAQQVLPTISYTIGSNSINFNNLNAGNSWTDTKTNSLNVQTNANNGYVVRSYITQVLTSLDYPSKTINNYAGTWASPTTWSGYGFGYTSSDTDVQGSNRFGSGTKYCAFLLVPSGDIVADHTAAINGSTGAANDDWTITYKVATSPSQEASTYRTTGYFIVVPNY</sequence>
<dbReference type="InterPro" id="IPR003961">
    <property type="entry name" value="FN3_dom"/>
</dbReference>
<dbReference type="AlphaFoldDB" id="A0A1F5DMQ6"/>
<accession>A0A1F5DMQ6</accession>
<dbReference type="EMBL" id="MEZT01000021">
    <property type="protein sequence ID" value="OGD56423.1"/>
    <property type="molecule type" value="Genomic_DNA"/>
</dbReference>
<evidence type="ECO:0000313" key="4">
    <source>
        <dbReference type="Proteomes" id="UP000178764"/>
    </source>
</evidence>
<dbReference type="PROSITE" id="PS50853">
    <property type="entry name" value="FN3"/>
    <property type="match status" value="1"/>
</dbReference>
<feature type="region of interest" description="Disordered" evidence="1">
    <location>
        <begin position="227"/>
        <end position="280"/>
    </location>
</feature>
<evidence type="ECO:0000256" key="1">
    <source>
        <dbReference type="SAM" id="MobiDB-lite"/>
    </source>
</evidence>
<dbReference type="PANTHER" id="PTHR16897">
    <property type="entry name" value="OS10G0105400 PROTEIN"/>
    <property type="match status" value="1"/>
</dbReference>
<dbReference type="PANTHER" id="PTHR16897:SF2">
    <property type="entry name" value="OS03G0226600 PROTEIN"/>
    <property type="match status" value="1"/>
</dbReference>
<feature type="domain" description="Fibronectin type-III" evidence="2">
    <location>
        <begin position="371"/>
        <end position="471"/>
    </location>
</feature>
<dbReference type="Proteomes" id="UP000178764">
    <property type="component" value="Unassembled WGS sequence"/>
</dbReference>
<dbReference type="InterPro" id="IPR013783">
    <property type="entry name" value="Ig-like_fold"/>
</dbReference>
<protein>
    <recommendedName>
        <fullName evidence="2">Fibronectin type-III domain-containing protein</fullName>
    </recommendedName>
</protein>
<feature type="compositionally biased region" description="Polar residues" evidence="1">
    <location>
        <begin position="227"/>
        <end position="263"/>
    </location>
</feature>